<dbReference type="SMART" id="SM01409">
    <property type="entry name" value="RNA_pol_Rpb6"/>
    <property type="match status" value="1"/>
</dbReference>
<keyword evidence="5" id="KW-1185">Reference proteome</keyword>
<dbReference type="GO" id="GO:0006366">
    <property type="term" value="P:transcription by RNA polymerase II"/>
    <property type="evidence" value="ECO:0007669"/>
    <property type="project" value="TreeGrafter"/>
</dbReference>
<dbReference type="InterPro" id="IPR006111">
    <property type="entry name" value="Rpo6/Rpb6"/>
</dbReference>
<gene>
    <name evidence="4" type="ORF">H312_00829</name>
</gene>
<dbReference type="Pfam" id="PF01192">
    <property type="entry name" value="RNA_pol_Rpb6"/>
    <property type="match status" value="1"/>
</dbReference>
<dbReference type="SUPFAM" id="SSF63562">
    <property type="entry name" value="RPB6/omega subunit-like"/>
    <property type="match status" value="1"/>
</dbReference>
<evidence type="ECO:0000256" key="1">
    <source>
        <dbReference type="ARBA" id="ARBA00022478"/>
    </source>
</evidence>
<evidence type="ECO:0000256" key="2">
    <source>
        <dbReference type="ARBA" id="ARBA00023163"/>
    </source>
</evidence>
<dbReference type="OrthoDB" id="259769at2759"/>
<name>A0A059F461_9MICR</name>
<dbReference type="GO" id="GO:0042797">
    <property type="term" value="P:tRNA transcription by RNA polymerase III"/>
    <property type="evidence" value="ECO:0007669"/>
    <property type="project" value="TreeGrafter"/>
</dbReference>
<evidence type="ECO:0000313" key="5">
    <source>
        <dbReference type="Proteomes" id="UP000030655"/>
    </source>
</evidence>
<sequence>MESDSGISSNSSCEEYSEEEFVIVPETEPTKREADNRITSKYMTKYEKAYILGVRATQLSMNAPPMVEIGDLTDAYAIAEKELAEGKIPFILRRKLPDNTYEYWNIKEMIVPE</sequence>
<evidence type="ECO:0008006" key="6">
    <source>
        <dbReference type="Google" id="ProtNLM"/>
    </source>
</evidence>
<dbReference type="GO" id="GO:0005736">
    <property type="term" value="C:RNA polymerase I complex"/>
    <property type="evidence" value="ECO:0007669"/>
    <property type="project" value="EnsemblFungi"/>
</dbReference>
<protein>
    <recommendedName>
        <fullName evidence="6">DNA-directed RNA polymerase I, II, and III subunit RPABC2</fullName>
    </recommendedName>
</protein>
<keyword evidence="2" id="KW-0804">Transcription</keyword>
<evidence type="ECO:0000256" key="3">
    <source>
        <dbReference type="SAM" id="MobiDB-lite"/>
    </source>
</evidence>
<dbReference type="PANTHER" id="PTHR47227">
    <property type="entry name" value="DNA-DIRECTED RNA POLYMERASE SUBUNIT K"/>
    <property type="match status" value="1"/>
</dbReference>
<dbReference type="GO" id="GO:0005666">
    <property type="term" value="C:RNA polymerase III complex"/>
    <property type="evidence" value="ECO:0007669"/>
    <property type="project" value="EnsemblFungi"/>
</dbReference>
<dbReference type="Proteomes" id="UP000030655">
    <property type="component" value="Unassembled WGS sequence"/>
</dbReference>
<dbReference type="InterPro" id="IPR036161">
    <property type="entry name" value="RPB6/omega-like_sf"/>
</dbReference>
<reference evidence="5" key="1">
    <citation type="submission" date="2013-02" db="EMBL/GenBank/DDBJ databases">
        <authorList>
            <consortium name="The Broad Institute Genome Sequencing Platform"/>
            <person name="Cuomo C."/>
            <person name="Becnel J."/>
            <person name="Sanscrainte N."/>
            <person name="Walker B."/>
            <person name="Young S.K."/>
            <person name="Zeng Q."/>
            <person name="Gargeya S."/>
            <person name="Fitzgerald M."/>
            <person name="Haas B."/>
            <person name="Abouelleil A."/>
            <person name="Alvarado L."/>
            <person name="Arachchi H.M."/>
            <person name="Berlin A.M."/>
            <person name="Chapman S.B."/>
            <person name="Dewar J."/>
            <person name="Goldberg J."/>
            <person name="Griggs A."/>
            <person name="Gujja S."/>
            <person name="Hansen M."/>
            <person name="Howarth C."/>
            <person name="Imamovic A."/>
            <person name="Larimer J."/>
            <person name="McCowan C."/>
            <person name="Murphy C."/>
            <person name="Neiman D."/>
            <person name="Pearson M."/>
            <person name="Priest M."/>
            <person name="Roberts A."/>
            <person name="Saif S."/>
            <person name="Shea T."/>
            <person name="Sisk P."/>
            <person name="Sykes S."/>
            <person name="Wortman J."/>
            <person name="Nusbaum C."/>
            <person name="Birren B."/>
        </authorList>
    </citation>
    <scope>NUCLEOTIDE SEQUENCE [LARGE SCALE GENOMIC DNA]</scope>
    <source>
        <strain evidence="5">PRA339</strain>
    </source>
</reference>
<evidence type="ECO:0000313" key="4">
    <source>
        <dbReference type="EMBL" id="KCZ81789.1"/>
    </source>
</evidence>
<dbReference type="STRING" id="1288291.A0A059F461"/>
<keyword evidence="1" id="KW-0240">DNA-directed RNA polymerase</keyword>
<organism evidence="4 5">
    <name type="scientific">Anncaliia algerae PRA339</name>
    <dbReference type="NCBI Taxonomy" id="1288291"/>
    <lineage>
        <taxon>Eukaryota</taxon>
        <taxon>Fungi</taxon>
        <taxon>Fungi incertae sedis</taxon>
        <taxon>Microsporidia</taxon>
        <taxon>Tubulinosematoidea</taxon>
        <taxon>Tubulinosematidae</taxon>
        <taxon>Anncaliia</taxon>
    </lineage>
</organism>
<feature type="compositionally biased region" description="Low complexity" evidence="3">
    <location>
        <begin position="1"/>
        <end position="14"/>
    </location>
</feature>
<dbReference type="Gene3D" id="3.90.940.10">
    <property type="match status" value="1"/>
</dbReference>
<dbReference type="GO" id="GO:0006360">
    <property type="term" value="P:transcription by RNA polymerase I"/>
    <property type="evidence" value="ECO:0007669"/>
    <property type="project" value="TreeGrafter"/>
</dbReference>
<dbReference type="PIRSF" id="PIRSF000778">
    <property type="entry name" value="RpoK/RPB6"/>
    <property type="match status" value="1"/>
</dbReference>
<dbReference type="EMBL" id="KK365137">
    <property type="protein sequence ID" value="KCZ81789.1"/>
    <property type="molecule type" value="Genomic_DNA"/>
</dbReference>
<dbReference type="GO" id="GO:0005665">
    <property type="term" value="C:RNA polymerase II, core complex"/>
    <property type="evidence" value="ECO:0007669"/>
    <property type="project" value="EnsemblFungi"/>
</dbReference>
<dbReference type="AlphaFoldDB" id="A0A059F461"/>
<dbReference type="InterPro" id="IPR006110">
    <property type="entry name" value="Pol_omega/Rpo6/RPB6"/>
</dbReference>
<proteinExistence type="predicted"/>
<accession>A0A059F461</accession>
<dbReference type="VEuPathDB" id="MicrosporidiaDB:H312_00829"/>
<feature type="region of interest" description="Disordered" evidence="3">
    <location>
        <begin position="1"/>
        <end position="20"/>
    </location>
</feature>
<reference evidence="4 5" key="2">
    <citation type="submission" date="2014-03" db="EMBL/GenBank/DDBJ databases">
        <title>The Genome Sequence of Anncaliia algerae insect isolate PRA339.</title>
        <authorList>
            <consortium name="The Broad Institute Genome Sequencing Platform"/>
            <consortium name="The Broad Institute Genome Sequencing Center for Infectious Disease"/>
            <person name="Cuomo C."/>
            <person name="Becnel J."/>
            <person name="Sanscrainte N."/>
            <person name="Walker B."/>
            <person name="Young S.K."/>
            <person name="Zeng Q."/>
            <person name="Gargeya S."/>
            <person name="Fitzgerald M."/>
            <person name="Haas B."/>
            <person name="Abouelleil A."/>
            <person name="Alvarado L."/>
            <person name="Arachchi H.M."/>
            <person name="Berlin A.M."/>
            <person name="Chapman S.B."/>
            <person name="Dewar J."/>
            <person name="Goldberg J."/>
            <person name="Griggs A."/>
            <person name="Gujja S."/>
            <person name="Hansen M."/>
            <person name="Howarth C."/>
            <person name="Imamovic A."/>
            <person name="Larimer J."/>
            <person name="McCowan C."/>
            <person name="Murphy C."/>
            <person name="Neiman D."/>
            <person name="Pearson M."/>
            <person name="Priest M."/>
            <person name="Roberts A."/>
            <person name="Saif S."/>
            <person name="Shea T."/>
            <person name="Sisk P."/>
            <person name="Sykes S."/>
            <person name="Wortman J."/>
            <person name="Nusbaum C."/>
            <person name="Birren B."/>
        </authorList>
    </citation>
    <scope>NUCLEOTIDE SEQUENCE [LARGE SCALE GENOMIC DNA]</scope>
    <source>
        <strain evidence="4 5">PRA339</strain>
    </source>
</reference>
<dbReference type="GO" id="GO:0003899">
    <property type="term" value="F:DNA-directed RNA polymerase activity"/>
    <property type="evidence" value="ECO:0007669"/>
    <property type="project" value="EnsemblFungi"/>
</dbReference>
<dbReference type="GO" id="GO:0003677">
    <property type="term" value="F:DNA binding"/>
    <property type="evidence" value="ECO:0007669"/>
    <property type="project" value="InterPro"/>
</dbReference>
<dbReference type="HOGENOM" id="CLU_112527_2_0_1"/>
<dbReference type="PANTHER" id="PTHR47227:SF5">
    <property type="entry name" value="DNA-DIRECTED RNA POLYMERASES I, II, AND III SUBUNIT RPABC2"/>
    <property type="match status" value="1"/>
</dbReference>